<sequence length="342" mass="36558">MHKRVVTGFLAAAVVGGILAPATAALAAPTPNPAQQEQAGSQFTVRVSTDPDVVTLPERGEVEVRVRAHVSGDGLRAVRARAGSEVIELARLDGTGPMWGTTLKIKADEKPGKRTVEVFAYNQEGRIRGEGSATFEVKAAAVGAPEVVSVSSRQKDLVLTRDGARLSVDAVVKNAPAKVVLRAEGDDVAMKRVSGDTYRGDLRLERDTEPGRVGFQVRAYTHAGSLAGTRSGTVNVRRDVVVSGFNASPEPARRGGKIQVKGTVKGLSDGGWSYTPVREGQVRIMFKPKGWGSYTTLKTTWVNRGTFKVTFRAKSSGTWKAVYTGTGELAAKSSHEDYVRVR</sequence>
<feature type="signal peptide" evidence="1">
    <location>
        <begin position="1"/>
        <end position="27"/>
    </location>
</feature>
<feature type="chain" id="PRO_5047267567" description="Adhesin domain-containing protein" evidence="1">
    <location>
        <begin position="28"/>
        <end position="342"/>
    </location>
</feature>
<evidence type="ECO:0008006" key="4">
    <source>
        <dbReference type="Google" id="ProtNLM"/>
    </source>
</evidence>
<comment type="caution">
    <text evidence="2">The sequence shown here is derived from an EMBL/GenBank/DDBJ whole genome shotgun (WGS) entry which is preliminary data.</text>
</comment>
<protein>
    <recommendedName>
        <fullName evidence="4">Adhesin domain-containing protein</fullName>
    </recommendedName>
</protein>
<gene>
    <name evidence="2" type="ORF">ACIBG2_14710</name>
</gene>
<evidence type="ECO:0000313" key="3">
    <source>
        <dbReference type="Proteomes" id="UP001612741"/>
    </source>
</evidence>
<organism evidence="2 3">
    <name type="scientific">Nonomuraea typhae</name>
    <dbReference type="NCBI Taxonomy" id="2603600"/>
    <lineage>
        <taxon>Bacteria</taxon>
        <taxon>Bacillati</taxon>
        <taxon>Actinomycetota</taxon>
        <taxon>Actinomycetes</taxon>
        <taxon>Streptosporangiales</taxon>
        <taxon>Streptosporangiaceae</taxon>
        <taxon>Nonomuraea</taxon>
    </lineage>
</organism>
<evidence type="ECO:0000256" key="1">
    <source>
        <dbReference type="SAM" id="SignalP"/>
    </source>
</evidence>
<dbReference type="RefSeq" id="WP_397081869.1">
    <property type="nucleotide sequence ID" value="NZ_JBITGY010000003.1"/>
</dbReference>
<proteinExistence type="predicted"/>
<keyword evidence="1" id="KW-0732">Signal</keyword>
<name>A0ABW7YRU8_9ACTN</name>
<dbReference type="Proteomes" id="UP001612741">
    <property type="component" value="Unassembled WGS sequence"/>
</dbReference>
<accession>A0ABW7YRU8</accession>
<evidence type="ECO:0000313" key="2">
    <source>
        <dbReference type="EMBL" id="MFI6498639.1"/>
    </source>
</evidence>
<dbReference type="EMBL" id="JBITGY010000003">
    <property type="protein sequence ID" value="MFI6498639.1"/>
    <property type="molecule type" value="Genomic_DNA"/>
</dbReference>
<reference evidence="2 3" key="1">
    <citation type="submission" date="2024-10" db="EMBL/GenBank/DDBJ databases">
        <title>The Natural Products Discovery Center: Release of the First 8490 Sequenced Strains for Exploring Actinobacteria Biosynthetic Diversity.</title>
        <authorList>
            <person name="Kalkreuter E."/>
            <person name="Kautsar S.A."/>
            <person name="Yang D."/>
            <person name="Bader C.D."/>
            <person name="Teijaro C.N."/>
            <person name="Fluegel L."/>
            <person name="Davis C.M."/>
            <person name="Simpson J.R."/>
            <person name="Lauterbach L."/>
            <person name="Steele A.D."/>
            <person name="Gui C."/>
            <person name="Meng S."/>
            <person name="Li G."/>
            <person name="Viehrig K."/>
            <person name="Ye F."/>
            <person name="Su P."/>
            <person name="Kiefer A.F."/>
            <person name="Nichols A."/>
            <person name="Cepeda A.J."/>
            <person name="Yan W."/>
            <person name="Fan B."/>
            <person name="Jiang Y."/>
            <person name="Adhikari A."/>
            <person name="Zheng C.-J."/>
            <person name="Schuster L."/>
            <person name="Cowan T.M."/>
            <person name="Smanski M.J."/>
            <person name="Chevrette M.G."/>
            <person name="De Carvalho L.P.S."/>
            <person name="Shen B."/>
        </authorList>
    </citation>
    <scope>NUCLEOTIDE SEQUENCE [LARGE SCALE GENOMIC DNA]</scope>
    <source>
        <strain evidence="2 3">NPDC050545</strain>
    </source>
</reference>
<keyword evidence="3" id="KW-1185">Reference proteome</keyword>